<gene>
    <name evidence="4" type="primary">GRE2_3</name>
    <name evidence="4" type="ORF">HK100_004431</name>
</gene>
<dbReference type="Pfam" id="PF01370">
    <property type="entry name" value="Epimerase"/>
    <property type="match status" value="1"/>
</dbReference>
<dbReference type="InterPro" id="IPR050425">
    <property type="entry name" value="NAD(P)_dehydrat-like"/>
</dbReference>
<dbReference type="PANTHER" id="PTHR10366:SF564">
    <property type="entry name" value="STEROL-4-ALPHA-CARBOXYLATE 3-DEHYDROGENASE, DECARBOXYLATING"/>
    <property type="match status" value="1"/>
</dbReference>
<dbReference type="GO" id="GO:0016616">
    <property type="term" value="F:oxidoreductase activity, acting on the CH-OH group of donors, NAD or NADP as acceptor"/>
    <property type="evidence" value="ECO:0007669"/>
    <property type="project" value="TreeGrafter"/>
</dbReference>
<dbReference type="InterPro" id="IPR036291">
    <property type="entry name" value="NAD(P)-bd_dom_sf"/>
</dbReference>
<organism evidence="4 5">
    <name type="scientific">Physocladia obscura</name>
    <dbReference type="NCBI Taxonomy" id="109957"/>
    <lineage>
        <taxon>Eukaryota</taxon>
        <taxon>Fungi</taxon>
        <taxon>Fungi incertae sedis</taxon>
        <taxon>Chytridiomycota</taxon>
        <taxon>Chytridiomycota incertae sedis</taxon>
        <taxon>Chytridiomycetes</taxon>
        <taxon>Chytridiales</taxon>
        <taxon>Chytriomycetaceae</taxon>
        <taxon>Physocladia</taxon>
    </lineage>
</organism>
<proteinExistence type="inferred from homology"/>
<dbReference type="AlphaFoldDB" id="A0AAD5T6F1"/>
<dbReference type="Gene3D" id="3.40.50.720">
    <property type="entry name" value="NAD(P)-binding Rossmann-like Domain"/>
    <property type="match status" value="1"/>
</dbReference>
<dbReference type="EMBL" id="JADGJH010000219">
    <property type="protein sequence ID" value="KAJ3133403.1"/>
    <property type="molecule type" value="Genomic_DNA"/>
</dbReference>
<reference evidence="4" key="1">
    <citation type="submission" date="2020-05" db="EMBL/GenBank/DDBJ databases">
        <title>Phylogenomic resolution of chytrid fungi.</title>
        <authorList>
            <person name="Stajich J.E."/>
            <person name="Amses K."/>
            <person name="Simmons R."/>
            <person name="Seto K."/>
            <person name="Myers J."/>
            <person name="Bonds A."/>
            <person name="Quandt C.A."/>
            <person name="Barry K."/>
            <person name="Liu P."/>
            <person name="Grigoriev I."/>
            <person name="Longcore J.E."/>
            <person name="James T.Y."/>
        </authorList>
    </citation>
    <scope>NUCLEOTIDE SEQUENCE</scope>
    <source>
        <strain evidence="4">JEL0513</strain>
    </source>
</reference>
<keyword evidence="1" id="KW-0560">Oxidoreductase</keyword>
<dbReference type="SUPFAM" id="SSF51735">
    <property type="entry name" value="NAD(P)-binding Rossmann-fold domains"/>
    <property type="match status" value="1"/>
</dbReference>
<name>A0AAD5T6F1_9FUNG</name>
<evidence type="ECO:0000259" key="3">
    <source>
        <dbReference type="Pfam" id="PF01370"/>
    </source>
</evidence>
<sequence length="342" mass="36776">MIVGISNEKNFKMAQLVLVSGVSGFVGSHVARELLEQGYNVRGTATETRQSLLPYVKHEAQLSLVVVEDIEAPGAFDTAVVGTDFVLHTASPFHYNIIDAKRDLVDPAVNGTIGILKAIAAHAPTVRRVVITSSMAAIRTTTPALKEGLSEADWNTGVVAAFEQQGSVTPANIAYPASKTLAETAAWAFVRDNSTTFDLATINPPFIFGPTFHPCASTEKLNTSVKIVADFYLHNVKEINPLIAAGGVDVRDVARAHVLAMKSPAASGQRFVISSGVFTHEILVNILKTHFPDRPYPTGSTTAIQIREVNTKSKVLLGLGEYIPIEQSIVDTVKSIQSRFNV</sequence>
<evidence type="ECO:0000256" key="2">
    <source>
        <dbReference type="ARBA" id="ARBA00023445"/>
    </source>
</evidence>
<evidence type="ECO:0000313" key="5">
    <source>
        <dbReference type="Proteomes" id="UP001211907"/>
    </source>
</evidence>
<dbReference type="CDD" id="cd05227">
    <property type="entry name" value="AR_SDR_e"/>
    <property type="match status" value="1"/>
</dbReference>
<feature type="domain" description="NAD-dependent epimerase/dehydratase" evidence="3">
    <location>
        <begin position="17"/>
        <end position="273"/>
    </location>
</feature>
<protein>
    <submittedName>
        <fullName evidence="4">Methylglyoxal reductase (NADPH-dependent) gre2</fullName>
    </submittedName>
</protein>
<evidence type="ECO:0000256" key="1">
    <source>
        <dbReference type="ARBA" id="ARBA00023002"/>
    </source>
</evidence>
<evidence type="ECO:0000313" key="4">
    <source>
        <dbReference type="EMBL" id="KAJ3133403.1"/>
    </source>
</evidence>
<comment type="caution">
    <text evidence="4">The sequence shown here is derived from an EMBL/GenBank/DDBJ whole genome shotgun (WGS) entry which is preliminary data.</text>
</comment>
<dbReference type="FunFam" id="3.40.50.720:FF:000085">
    <property type="entry name" value="Dihydroflavonol reductase"/>
    <property type="match status" value="1"/>
</dbReference>
<keyword evidence="5" id="KW-1185">Reference proteome</keyword>
<accession>A0AAD5T6F1</accession>
<dbReference type="InterPro" id="IPR001509">
    <property type="entry name" value="Epimerase_deHydtase"/>
</dbReference>
<dbReference type="Proteomes" id="UP001211907">
    <property type="component" value="Unassembled WGS sequence"/>
</dbReference>
<dbReference type="PANTHER" id="PTHR10366">
    <property type="entry name" value="NAD DEPENDENT EPIMERASE/DEHYDRATASE"/>
    <property type="match status" value="1"/>
</dbReference>
<comment type="similarity">
    <text evidence="2">Belongs to the NAD(P)-dependent epimerase/dehydratase family. Dihydroflavonol-4-reductase subfamily.</text>
</comment>